<protein>
    <submittedName>
        <fullName evidence="2">Gp53 protein</fullName>
    </submittedName>
</protein>
<dbReference type="SUPFAM" id="SSF46955">
    <property type="entry name" value="Putative DNA-binding domain"/>
    <property type="match status" value="1"/>
</dbReference>
<proteinExistence type="predicted"/>
<organism evidence="2 3">
    <name type="scientific">Desulfovibrio ferrophilus</name>
    <dbReference type="NCBI Taxonomy" id="241368"/>
    <lineage>
        <taxon>Bacteria</taxon>
        <taxon>Pseudomonadati</taxon>
        <taxon>Thermodesulfobacteriota</taxon>
        <taxon>Desulfovibrionia</taxon>
        <taxon>Desulfovibrionales</taxon>
        <taxon>Desulfovibrionaceae</taxon>
        <taxon>Desulfovibrio</taxon>
    </lineage>
</organism>
<dbReference type="KEGG" id="dfl:DFE_3142"/>
<evidence type="ECO:0000313" key="2">
    <source>
        <dbReference type="EMBL" id="BBD09868.1"/>
    </source>
</evidence>
<dbReference type="GO" id="GO:0003677">
    <property type="term" value="F:DNA binding"/>
    <property type="evidence" value="ECO:0007669"/>
    <property type="project" value="InterPro"/>
</dbReference>
<dbReference type="EMBL" id="AP017378">
    <property type="protein sequence ID" value="BBD09868.1"/>
    <property type="molecule type" value="Genomic_DNA"/>
</dbReference>
<sequence length="59" mass="6796">MISDKILLTIQEAADILRVHRATVSRMLDYGELPCVLVRSRKLIRTKDLLRFIDSQIGN</sequence>
<name>A0A2Z6B350_9BACT</name>
<dbReference type="InterPro" id="IPR041657">
    <property type="entry name" value="HTH_17"/>
</dbReference>
<dbReference type="AlphaFoldDB" id="A0A2Z6B350"/>
<dbReference type="Proteomes" id="UP000269883">
    <property type="component" value="Chromosome"/>
</dbReference>
<feature type="domain" description="Helix-turn-helix" evidence="1">
    <location>
        <begin position="7"/>
        <end position="56"/>
    </location>
</feature>
<gene>
    <name evidence="2" type="ORF">DFE_3142</name>
</gene>
<evidence type="ECO:0000313" key="3">
    <source>
        <dbReference type="Proteomes" id="UP000269883"/>
    </source>
</evidence>
<dbReference type="Pfam" id="PF12728">
    <property type="entry name" value="HTH_17"/>
    <property type="match status" value="1"/>
</dbReference>
<dbReference type="InterPro" id="IPR010093">
    <property type="entry name" value="SinI_DNA-bd"/>
</dbReference>
<dbReference type="OrthoDB" id="5525028at2"/>
<keyword evidence="3" id="KW-1185">Reference proteome</keyword>
<dbReference type="RefSeq" id="WP_126380873.1">
    <property type="nucleotide sequence ID" value="NZ_AP017378.1"/>
</dbReference>
<reference evidence="2 3" key="1">
    <citation type="journal article" date="2018" name="Sci. Adv.">
        <title>Multi-heme cytochromes provide a pathway for survival in energy-limited environments.</title>
        <authorList>
            <person name="Deng X."/>
            <person name="Dohmae N."/>
            <person name="Nealson K.H."/>
            <person name="Hashimoto K."/>
            <person name="Okamoto A."/>
        </authorList>
    </citation>
    <scope>NUCLEOTIDE SEQUENCE [LARGE SCALE GENOMIC DNA]</scope>
    <source>
        <strain evidence="2 3">IS5</strain>
    </source>
</reference>
<evidence type="ECO:0000259" key="1">
    <source>
        <dbReference type="Pfam" id="PF12728"/>
    </source>
</evidence>
<accession>A0A2Z6B350</accession>
<dbReference type="InterPro" id="IPR009061">
    <property type="entry name" value="DNA-bd_dom_put_sf"/>
</dbReference>
<dbReference type="NCBIfam" id="TIGR01764">
    <property type="entry name" value="excise"/>
    <property type="match status" value="1"/>
</dbReference>